<keyword evidence="1 4" id="KW-0808">Transferase</keyword>
<dbReference type="GO" id="GO:0009103">
    <property type="term" value="P:lipopolysaccharide biosynthetic process"/>
    <property type="evidence" value="ECO:0007669"/>
    <property type="project" value="TreeGrafter"/>
</dbReference>
<dbReference type="GO" id="GO:0016757">
    <property type="term" value="F:glycosyltransferase activity"/>
    <property type="evidence" value="ECO:0007669"/>
    <property type="project" value="InterPro"/>
</dbReference>
<dbReference type="EMBL" id="MKIR01000022">
    <property type="protein sequence ID" value="OFI48922.1"/>
    <property type="molecule type" value="Genomic_DNA"/>
</dbReference>
<dbReference type="Gene3D" id="3.40.50.2000">
    <property type="entry name" value="Glycogen Phosphorylase B"/>
    <property type="match status" value="2"/>
</dbReference>
<accession>A0A1E8GKZ3</accession>
<dbReference type="InterPro" id="IPR001296">
    <property type="entry name" value="Glyco_trans_1"/>
</dbReference>
<comment type="caution">
    <text evidence="4">The sequence shown here is derived from an EMBL/GenBank/DDBJ whole genome shotgun (WGS) entry which is preliminary data.</text>
</comment>
<dbReference type="Pfam" id="PF13439">
    <property type="entry name" value="Glyco_transf_4"/>
    <property type="match status" value="1"/>
</dbReference>
<evidence type="ECO:0000259" key="2">
    <source>
        <dbReference type="Pfam" id="PF00534"/>
    </source>
</evidence>
<gene>
    <name evidence="4" type="ORF">BG261_04475</name>
</gene>
<evidence type="ECO:0000313" key="4">
    <source>
        <dbReference type="EMBL" id="OFI48922.1"/>
    </source>
</evidence>
<keyword evidence="5" id="KW-1185">Reference proteome</keyword>
<sequence>MLDITMFSKADSIKGQGVGSAYLELINMLKNHFPNEFNVKINNYSKADISHYHTINPTYYLTTFQKKKRGVKVGYVHFLPDTLEGSINLYSPIQKYFDKYLLSFYKKMDEIVVVNPSFIPALIDAGCDENKITYIPNFVSRSLFYRKTSEDNLLFRKKLGIDNNKFIVFGVGQIQKRKGIDDFIKLAMDNPDIQFIWAGGFSFGKITDGYDEYKKIYDNPPKNLLFPGILDRSELVDYYNIADVFLLPSYNELFPMSILEAFNCGTAVMVRDLDLYKSVIDGYYIGCEDVLDMDREIKKLSSEPEEIDALSRLSKKASDYYSEDNVAGIWFDYYTSVYEKHKNNL</sequence>
<protein>
    <submittedName>
        <fullName evidence="4">Glycosyltransferase</fullName>
    </submittedName>
</protein>
<dbReference type="STRING" id="1859473.BG261_04475"/>
<dbReference type="Proteomes" id="UP000178622">
    <property type="component" value="Unassembled WGS sequence"/>
</dbReference>
<dbReference type="CDD" id="cd03801">
    <property type="entry name" value="GT4_PimA-like"/>
    <property type="match status" value="1"/>
</dbReference>
<dbReference type="PANTHER" id="PTHR46401">
    <property type="entry name" value="GLYCOSYLTRANSFERASE WBBK-RELATED"/>
    <property type="match status" value="1"/>
</dbReference>
<dbReference type="RefSeq" id="WP_070792487.1">
    <property type="nucleotide sequence ID" value="NZ_MKIR01000022.1"/>
</dbReference>
<feature type="domain" description="Glycosyl transferase family 1" evidence="2">
    <location>
        <begin position="155"/>
        <end position="310"/>
    </location>
</feature>
<dbReference type="Pfam" id="PF00534">
    <property type="entry name" value="Glycos_transf_1"/>
    <property type="match status" value="1"/>
</dbReference>
<evidence type="ECO:0000313" key="5">
    <source>
        <dbReference type="Proteomes" id="UP000178622"/>
    </source>
</evidence>
<dbReference type="PANTHER" id="PTHR46401:SF2">
    <property type="entry name" value="GLYCOSYLTRANSFERASE WBBK-RELATED"/>
    <property type="match status" value="1"/>
</dbReference>
<reference evidence="5" key="1">
    <citation type="submission" date="2016-09" db="EMBL/GenBank/DDBJ databases">
        <title>Draft genome sequence of a novel species of the family Streptococcaceae isolated from flowers.</title>
        <authorList>
            <person name="Chuah L.-O."/>
            <person name="Yap K.-P."/>
            <person name="Thong K.L."/>
            <person name="Liong M.T."/>
            <person name="Ahmad R."/>
            <person name="Rusul G."/>
        </authorList>
    </citation>
    <scope>NUCLEOTIDE SEQUENCE [LARGE SCALE GENOMIC DNA]</scope>
    <source>
        <strain evidence="5">DF1</strain>
    </source>
</reference>
<name>A0A1E8GKZ3_9LACT</name>
<evidence type="ECO:0000256" key="1">
    <source>
        <dbReference type="ARBA" id="ARBA00022679"/>
    </source>
</evidence>
<evidence type="ECO:0000259" key="3">
    <source>
        <dbReference type="Pfam" id="PF13439"/>
    </source>
</evidence>
<feature type="domain" description="Glycosyltransferase subfamily 4-like N-terminal" evidence="3">
    <location>
        <begin position="44"/>
        <end position="140"/>
    </location>
</feature>
<proteinExistence type="predicted"/>
<dbReference type="SUPFAM" id="SSF53756">
    <property type="entry name" value="UDP-Glycosyltransferase/glycogen phosphorylase"/>
    <property type="match status" value="1"/>
</dbReference>
<organism evidence="4 5">
    <name type="scientific">Floricoccus tropicus</name>
    <dbReference type="NCBI Taxonomy" id="1859473"/>
    <lineage>
        <taxon>Bacteria</taxon>
        <taxon>Bacillati</taxon>
        <taxon>Bacillota</taxon>
        <taxon>Bacilli</taxon>
        <taxon>Lactobacillales</taxon>
        <taxon>Streptococcaceae</taxon>
        <taxon>Floricoccus</taxon>
    </lineage>
</organism>
<dbReference type="InterPro" id="IPR028098">
    <property type="entry name" value="Glyco_trans_4-like_N"/>
</dbReference>
<dbReference type="AlphaFoldDB" id="A0A1E8GKZ3"/>
<dbReference type="OrthoDB" id="9802525at2"/>